<dbReference type="Proteomes" id="UP000183120">
    <property type="component" value="Unassembled WGS sequence"/>
</dbReference>
<dbReference type="STRING" id="1805209.AUJ73_00065"/>
<organism evidence="2 3">
    <name type="scientific">Candidatus Gottesmanbacteria bacterium CG1_02_37_22</name>
    <dbReference type="NCBI Taxonomy" id="1805209"/>
    <lineage>
        <taxon>Bacteria</taxon>
        <taxon>Candidatus Gottesmaniibacteriota</taxon>
    </lineage>
</organism>
<evidence type="ECO:0000313" key="2">
    <source>
        <dbReference type="EMBL" id="OIO15728.1"/>
    </source>
</evidence>
<feature type="compositionally biased region" description="Polar residues" evidence="1">
    <location>
        <begin position="179"/>
        <end position="196"/>
    </location>
</feature>
<sequence length="209" mass="23802">MGKKTVVTILVILLIALGLIYSIYIRGYLFQKVVSPIPDIQPTSEQVEVEMNTWVDQSEFKVNYPKNLKINPHDEDKENYAHLEFTSEDHPGNIIIWVKDTQFLDLNDWMIKMKIDKAIDSNLGGIPSKKTISSMGSQKLTNTVIRNGYLYQIETNLKDAPYWQDVYNKIAASFEFVSPETQTSQKNPQSDSSSGGNEDFVADEEETIE</sequence>
<evidence type="ECO:0000313" key="3">
    <source>
        <dbReference type="Proteomes" id="UP000183120"/>
    </source>
</evidence>
<dbReference type="AlphaFoldDB" id="A0A1J4TVR8"/>
<protein>
    <submittedName>
        <fullName evidence="2">Uncharacterized protein</fullName>
    </submittedName>
</protein>
<name>A0A1J4TVR8_9BACT</name>
<reference evidence="2 3" key="1">
    <citation type="journal article" date="2016" name="Environ. Microbiol.">
        <title>Genomic resolution of a cold subsurface aquifer community provides metabolic insights for novel microbes adapted to high CO concentrations.</title>
        <authorList>
            <person name="Probst A.J."/>
            <person name="Castelle C.J."/>
            <person name="Singh A."/>
            <person name="Brown C.T."/>
            <person name="Anantharaman K."/>
            <person name="Sharon I."/>
            <person name="Hug L.A."/>
            <person name="Burstein D."/>
            <person name="Emerson J.B."/>
            <person name="Thomas B.C."/>
            <person name="Banfield J.F."/>
        </authorList>
    </citation>
    <scope>NUCLEOTIDE SEQUENCE [LARGE SCALE GENOMIC DNA]</scope>
    <source>
        <strain evidence="2">CG1_02_37_22</strain>
    </source>
</reference>
<gene>
    <name evidence="2" type="ORF">AUJ73_00065</name>
</gene>
<comment type="caution">
    <text evidence="2">The sequence shown here is derived from an EMBL/GenBank/DDBJ whole genome shotgun (WGS) entry which is preliminary data.</text>
</comment>
<feature type="compositionally biased region" description="Acidic residues" evidence="1">
    <location>
        <begin position="200"/>
        <end position="209"/>
    </location>
</feature>
<proteinExistence type="predicted"/>
<feature type="region of interest" description="Disordered" evidence="1">
    <location>
        <begin position="179"/>
        <end position="209"/>
    </location>
</feature>
<accession>A0A1J4TVR8</accession>
<evidence type="ECO:0000256" key="1">
    <source>
        <dbReference type="SAM" id="MobiDB-lite"/>
    </source>
</evidence>
<dbReference type="EMBL" id="MNUY01000001">
    <property type="protein sequence ID" value="OIO15728.1"/>
    <property type="molecule type" value="Genomic_DNA"/>
</dbReference>